<accession>A0A0C1H3J1</accession>
<feature type="binding site" evidence="1">
    <location>
        <position position="4"/>
    </location>
    <ligand>
        <name>Zn(2+)</name>
        <dbReference type="ChEBI" id="CHEBI:29105"/>
    </ligand>
</feature>
<gene>
    <name evidence="2" type="ORF">MCC93_02250</name>
    <name evidence="3" type="ORF">MON37_08295</name>
</gene>
<dbReference type="InterPro" id="IPR052891">
    <property type="entry name" value="DNA-3mA_glycosylase"/>
</dbReference>
<dbReference type="EMBL" id="JUFZ01000009">
    <property type="protein sequence ID" value="KIC13045.1"/>
    <property type="molecule type" value="Genomic_DNA"/>
</dbReference>
<evidence type="ECO:0000313" key="4">
    <source>
        <dbReference type="Proteomes" id="UP000031390"/>
    </source>
</evidence>
<organism evidence="2 4">
    <name type="scientific">Morococcus cerebrosus</name>
    <dbReference type="NCBI Taxonomy" id="1056807"/>
    <lineage>
        <taxon>Bacteria</taxon>
        <taxon>Pseudomonadati</taxon>
        <taxon>Pseudomonadota</taxon>
        <taxon>Betaproteobacteria</taxon>
        <taxon>Neisseriales</taxon>
        <taxon>Neisseriaceae</taxon>
        <taxon>Morococcus</taxon>
    </lineage>
</organism>
<dbReference type="Proteomes" id="UP000031390">
    <property type="component" value="Unassembled WGS sequence"/>
</dbReference>
<dbReference type="Pfam" id="PF03352">
    <property type="entry name" value="Adenine_glyco"/>
    <property type="match status" value="1"/>
</dbReference>
<protein>
    <submittedName>
        <fullName evidence="2 3">DNA-3-methyladenine glycosylase</fullName>
    </submittedName>
</protein>
<evidence type="ECO:0000313" key="2">
    <source>
        <dbReference type="EMBL" id="KIC13045.1"/>
    </source>
</evidence>
<feature type="binding site" evidence="1">
    <location>
        <position position="22"/>
    </location>
    <ligand>
        <name>Zn(2+)</name>
        <dbReference type="ChEBI" id="CHEBI:29105"/>
    </ligand>
</feature>
<evidence type="ECO:0000256" key="1">
    <source>
        <dbReference type="PIRSR" id="PIRSR605019-1"/>
    </source>
</evidence>
<keyword evidence="1" id="KW-0479">Metal-binding</keyword>
<name>A0A0C1H3J1_9NEIS</name>
<reference evidence="3 5" key="2">
    <citation type="submission" date="2022-03" db="EMBL/GenBank/DDBJ databases">
        <title>Genome sequencing of Morococcus cerebrosus.</title>
        <authorList>
            <person name="Baek M.-G."/>
            <person name="Yi H."/>
        </authorList>
    </citation>
    <scope>NUCLEOTIDE SEQUENCE [LARGE SCALE GENOMIC DNA]</scope>
    <source>
        <strain evidence="3 5">CIP 81.93</strain>
    </source>
</reference>
<dbReference type="PANTHER" id="PTHR30037">
    <property type="entry name" value="DNA-3-METHYLADENINE GLYCOSYLASE 1"/>
    <property type="match status" value="1"/>
</dbReference>
<keyword evidence="1" id="KW-0862">Zinc</keyword>
<proteinExistence type="predicted"/>
<dbReference type="Gene3D" id="1.10.340.30">
    <property type="entry name" value="Hypothetical protein, domain 2"/>
    <property type="match status" value="1"/>
</dbReference>
<dbReference type="GO" id="GO:0046872">
    <property type="term" value="F:metal ion binding"/>
    <property type="evidence" value="ECO:0007669"/>
    <property type="project" value="UniProtKB-KW"/>
</dbReference>
<dbReference type="AlphaFoldDB" id="A0A0C1H3J1"/>
<sequence>MNYCEFVAALPNNTDNPNKHYHDKQYGFPISDDNELFGRLVLEINQAGLSWTLMLKKQQAFRAAFKDFDIDTVAAFDEADIERLLADAGIVRNRLKINAAIYNARQIKQIQQEYGSFKNWLDAHHPLDKAEWVKLFKKHFKFVGGEIVGEFLMSTGYLPGAHIESCPVYQEVLECRPKWAEVV</sequence>
<dbReference type="PANTHER" id="PTHR30037:SF4">
    <property type="entry name" value="DNA-3-METHYLADENINE GLYCOSYLASE I"/>
    <property type="match status" value="1"/>
</dbReference>
<feature type="binding site" evidence="1">
    <location>
        <position position="162"/>
    </location>
    <ligand>
        <name>Zn(2+)</name>
        <dbReference type="ChEBI" id="CHEBI:29105"/>
    </ligand>
</feature>
<dbReference type="InterPro" id="IPR011257">
    <property type="entry name" value="DNA_glycosylase"/>
</dbReference>
<feature type="binding site" evidence="1">
    <location>
        <position position="166"/>
    </location>
    <ligand>
        <name>Zn(2+)</name>
        <dbReference type="ChEBI" id="CHEBI:29105"/>
    </ligand>
</feature>
<dbReference type="SUPFAM" id="SSF48150">
    <property type="entry name" value="DNA-glycosylase"/>
    <property type="match status" value="1"/>
</dbReference>
<dbReference type="PATRIC" id="fig|1056807.3.peg.217"/>
<dbReference type="RefSeq" id="WP_039404763.1">
    <property type="nucleotide sequence ID" value="NZ_CP094242.1"/>
</dbReference>
<evidence type="ECO:0000313" key="3">
    <source>
        <dbReference type="EMBL" id="UNV86671.1"/>
    </source>
</evidence>
<keyword evidence="5" id="KW-1185">Reference proteome</keyword>
<evidence type="ECO:0000313" key="5">
    <source>
        <dbReference type="Proteomes" id="UP000829504"/>
    </source>
</evidence>
<dbReference type="InterPro" id="IPR005019">
    <property type="entry name" value="Adenine_glyco"/>
</dbReference>
<dbReference type="GO" id="GO:0006284">
    <property type="term" value="P:base-excision repair"/>
    <property type="evidence" value="ECO:0007669"/>
    <property type="project" value="InterPro"/>
</dbReference>
<dbReference type="Proteomes" id="UP000829504">
    <property type="component" value="Chromosome"/>
</dbReference>
<dbReference type="EMBL" id="CP094242">
    <property type="protein sequence ID" value="UNV86671.1"/>
    <property type="molecule type" value="Genomic_DNA"/>
</dbReference>
<reference evidence="2 4" key="1">
    <citation type="submission" date="2014-12" db="EMBL/GenBank/DDBJ databases">
        <title>Genome sequence of Morococcus cerebrosus.</title>
        <authorList>
            <person name="Shin S.-K."/>
            <person name="Yi H."/>
        </authorList>
    </citation>
    <scope>NUCLEOTIDE SEQUENCE [LARGE SCALE GENOMIC DNA]</scope>
    <source>
        <strain evidence="2 4">CIP 81.93</strain>
    </source>
</reference>
<dbReference type="GO" id="GO:0008725">
    <property type="term" value="F:DNA-3-methyladenine glycosylase activity"/>
    <property type="evidence" value="ECO:0007669"/>
    <property type="project" value="InterPro"/>
</dbReference>